<evidence type="ECO:0000256" key="1">
    <source>
        <dbReference type="ARBA" id="ARBA00006773"/>
    </source>
</evidence>
<dbReference type="GO" id="GO:0006146">
    <property type="term" value="P:adenine catabolic process"/>
    <property type="evidence" value="ECO:0007669"/>
    <property type="project" value="InterPro"/>
</dbReference>
<dbReference type="NCBIfam" id="TIGR01178">
    <property type="entry name" value="ade"/>
    <property type="match status" value="1"/>
</dbReference>
<accession>A0A0X8JR05</accession>
<sequence length="565" mass="60263">MRNLLAASRGLEPVDLLIRDCRLVNVLSGEIHAADVAVKDGVVVGFGPREALETVDAAGRFLCPGLVEGHIHIESTLLHPARFARVAAEHGTAAVVCDPHELANVRGLEGIRWLLDVTRGLPLDIFCMMPSCVPATHLETSGAAIAAEDIRMMLEEFSERILGLAEMMNYPGVLHGAPDVLAKLAASGSRPVDGHAPGLSGRDLDAYILSGPSSDHEACLLEEGREKLRKGVHLMIREGSSEKNLRDLLPLVNGFNSQNCSLVTDDRHCDDLVREGHLDHSVRLAVAEGLDPLRAIQMASINTARHFGLRRRGAVAPGYRADFLLLDELSSFAIHRVFLGGKPLEKHAWEPAPTRYRVDGSVRVGGLEPDCLDMPAGEGRARVIATVPGQIVTTAELVVPKIENGLIQADPEHDVARLAVFERHAGSGRRGLGLVRGLGVRQGALGGTVAHDSHNLIVAGASGSDMLLVARTLAECGGGFAVVLEGRVLELLPLTLAGLMSDGEPEEVAAALDRLNAAARSLGCPENINPFMQLSFLALPVIPELRLTDRGLVDVGLFDLVPLQG</sequence>
<proteinExistence type="inferred from homology"/>
<gene>
    <name evidence="6" type="primary">ade</name>
    <name evidence="9" type="ORF">AXF15_09225</name>
</gene>
<dbReference type="HAMAP" id="MF_01518">
    <property type="entry name" value="Adenine_deamin"/>
    <property type="match status" value="1"/>
</dbReference>
<dbReference type="SUPFAM" id="SSF51338">
    <property type="entry name" value="Composite domain of metallo-dependent hydrolases"/>
    <property type="match status" value="1"/>
</dbReference>
<protein>
    <recommendedName>
        <fullName evidence="2 6">Adenine deaminase</fullName>
        <shortName evidence="6">Adenase</shortName>
        <shortName evidence="6">Adenine aminase</shortName>
        <ecNumber evidence="2 6">3.5.4.2</ecNumber>
    </recommendedName>
</protein>
<dbReference type="Proteomes" id="UP000063964">
    <property type="component" value="Chromosome"/>
</dbReference>
<evidence type="ECO:0000313" key="10">
    <source>
        <dbReference type="Proteomes" id="UP000063964"/>
    </source>
</evidence>
<dbReference type="SUPFAM" id="SSF51556">
    <property type="entry name" value="Metallo-dependent hydrolases"/>
    <property type="match status" value="1"/>
</dbReference>
<dbReference type="InterPro" id="IPR006680">
    <property type="entry name" value="Amidohydro-rel"/>
</dbReference>
<evidence type="ECO:0000259" key="7">
    <source>
        <dbReference type="Pfam" id="PF01979"/>
    </source>
</evidence>
<evidence type="ECO:0000256" key="4">
    <source>
        <dbReference type="ARBA" id="ARBA00023211"/>
    </source>
</evidence>
<evidence type="ECO:0000256" key="5">
    <source>
        <dbReference type="ARBA" id="ARBA00047720"/>
    </source>
</evidence>
<dbReference type="KEGG" id="doa:AXF15_09225"/>
<feature type="domain" description="Amidohydrolase-related" evidence="7">
    <location>
        <begin position="61"/>
        <end position="343"/>
    </location>
</feature>
<name>A0A0X8JR05_9BACT</name>
<dbReference type="PANTHER" id="PTHR11113:SF2">
    <property type="entry name" value="ADENINE DEAMINASE"/>
    <property type="match status" value="1"/>
</dbReference>
<evidence type="ECO:0000259" key="8">
    <source>
        <dbReference type="Pfam" id="PF13382"/>
    </source>
</evidence>
<dbReference type="Gene3D" id="2.30.40.10">
    <property type="entry name" value="Urease, subunit C, domain 1"/>
    <property type="match status" value="1"/>
</dbReference>
<keyword evidence="4 6" id="KW-0464">Manganese</keyword>
<dbReference type="CDD" id="cd01295">
    <property type="entry name" value="AdeC"/>
    <property type="match status" value="1"/>
</dbReference>
<dbReference type="InterPro" id="IPR011059">
    <property type="entry name" value="Metal-dep_hydrolase_composite"/>
</dbReference>
<evidence type="ECO:0000313" key="9">
    <source>
        <dbReference type="EMBL" id="AMD93262.1"/>
    </source>
</evidence>
<comment type="catalytic activity">
    <reaction evidence="5 6">
        <text>adenine + H2O + H(+) = hypoxanthine + NH4(+)</text>
        <dbReference type="Rhea" id="RHEA:23688"/>
        <dbReference type="ChEBI" id="CHEBI:15377"/>
        <dbReference type="ChEBI" id="CHEBI:15378"/>
        <dbReference type="ChEBI" id="CHEBI:16708"/>
        <dbReference type="ChEBI" id="CHEBI:17368"/>
        <dbReference type="ChEBI" id="CHEBI:28938"/>
        <dbReference type="EC" id="3.5.4.2"/>
    </reaction>
</comment>
<organism evidence="9 10">
    <name type="scientific">Desulfomicrobium orale DSM 12838</name>
    <dbReference type="NCBI Taxonomy" id="888061"/>
    <lineage>
        <taxon>Bacteria</taxon>
        <taxon>Pseudomonadati</taxon>
        <taxon>Thermodesulfobacteriota</taxon>
        <taxon>Desulfovibrionia</taxon>
        <taxon>Desulfovibrionales</taxon>
        <taxon>Desulfomicrobiaceae</taxon>
        <taxon>Desulfomicrobium</taxon>
    </lineage>
</organism>
<dbReference type="PANTHER" id="PTHR11113">
    <property type="entry name" value="N-ACETYLGLUCOSAMINE-6-PHOSPHATE DEACETYLASE"/>
    <property type="match status" value="1"/>
</dbReference>
<keyword evidence="10" id="KW-1185">Reference proteome</keyword>
<dbReference type="GO" id="GO:0000034">
    <property type="term" value="F:adenine deaminase activity"/>
    <property type="evidence" value="ECO:0007669"/>
    <property type="project" value="UniProtKB-UniRule"/>
</dbReference>
<dbReference type="EC" id="3.5.4.2" evidence="2 6"/>
<dbReference type="OrthoDB" id="9775607at2"/>
<dbReference type="EMBL" id="CP014230">
    <property type="protein sequence ID" value="AMD93262.1"/>
    <property type="molecule type" value="Genomic_DNA"/>
</dbReference>
<dbReference type="InterPro" id="IPR032466">
    <property type="entry name" value="Metal_Hydrolase"/>
</dbReference>
<dbReference type="RefSeq" id="WP_066606392.1">
    <property type="nucleotide sequence ID" value="NZ_CP014230.1"/>
</dbReference>
<keyword evidence="3 6" id="KW-0378">Hydrolase</keyword>
<comment type="similarity">
    <text evidence="1 6">Belongs to the metallo-dependent hydrolases superfamily. Adenine deaminase family.</text>
</comment>
<evidence type="ECO:0000256" key="2">
    <source>
        <dbReference type="ARBA" id="ARBA00012782"/>
    </source>
</evidence>
<dbReference type="Pfam" id="PF01979">
    <property type="entry name" value="Amidohydro_1"/>
    <property type="match status" value="1"/>
</dbReference>
<comment type="cofactor">
    <cofactor evidence="6">
        <name>Mn(2+)</name>
        <dbReference type="ChEBI" id="CHEBI:29035"/>
    </cofactor>
</comment>
<evidence type="ECO:0000256" key="3">
    <source>
        <dbReference type="ARBA" id="ARBA00022801"/>
    </source>
</evidence>
<dbReference type="Pfam" id="PF13382">
    <property type="entry name" value="Adenine_deam_C"/>
    <property type="match status" value="1"/>
</dbReference>
<dbReference type="Gene3D" id="3.20.20.140">
    <property type="entry name" value="Metal-dependent hydrolases"/>
    <property type="match status" value="1"/>
</dbReference>
<dbReference type="InterPro" id="IPR006679">
    <property type="entry name" value="Adenine_deam"/>
</dbReference>
<reference evidence="10" key="1">
    <citation type="submission" date="2016-02" db="EMBL/GenBank/DDBJ databases">
        <authorList>
            <person name="Holder M.E."/>
            <person name="Ajami N.J."/>
            <person name="Petrosino J.F."/>
        </authorList>
    </citation>
    <scope>NUCLEOTIDE SEQUENCE [LARGE SCALE GENOMIC DNA]</scope>
    <source>
        <strain evidence="10">DSM 12838</strain>
    </source>
</reference>
<evidence type="ECO:0000256" key="6">
    <source>
        <dbReference type="HAMAP-Rule" id="MF_01518"/>
    </source>
</evidence>
<dbReference type="STRING" id="888061.AXF15_09225"/>
<dbReference type="InterPro" id="IPR026912">
    <property type="entry name" value="Adenine_deam_C"/>
</dbReference>
<dbReference type="AlphaFoldDB" id="A0A0X8JR05"/>
<feature type="domain" description="Adenine deaminase C-terminal" evidence="8">
    <location>
        <begin position="390"/>
        <end position="556"/>
    </location>
</feature>